<evidence type="ECO:0000313" key="1">
    <source>
        <dbReference type="EMBL" id="KIK37321.1"/>
    </source>
</evidence>
<gene>
    <name evidence="1" type="ORF">CY34DRAFT_463032</name>
</gene>
<organism evidence="1 2">
    <name type="scientific">Suillus luteus UH-Slu-Lm8-n1</name>
    <dbReference type="NCBI Taxonomy" id="930992"/>
    <lineage>
        <taxon>Eukaryota</taxon>
        <taxon>Fungi</taxon>
        <taxon>Dikarya</taxon>
        <taxon>Basidiomycota</taxon>
        <taxon>Agaricomycotina</taxon>
        <taxon>Agaricomycetes</taxon>
        <taxon>Agaricomycetidae</taxon>
        <taxon>Boletales</taxon>
        <taxon>Suillineae</taxon>
        <taxon>Suillaceae</taxon>
        <taxon>Suillus</taxon>
    </lineage>
</organism>
<accession>A0A0D0A6U3</accession>
<dbReference type="InParanoid" id="A0A0D0A6U3"/>
<reference evidence="1 2" key="1">
    <citation type="submission" date="2014-04" db="EMBL/GenBank/DDBJ databases">
        <authorList>
            <consortium name="DOE Joint Genome Institute"/>
            <person name="Kuo A."/>
            <person name="Ruytinx J."/>
            <person name="Rineau F."/>
            <person name="Colpaert J."/>
            <person name="Kohler A."/>
            <person name="Nagy L.G."/>
            <person name="Floudas D."/>
            <person name="Copeland A."/>
            <person name="Barry K.W."/>
            <person name="Cichocki N."/>
            <person name="Veneault-Fourrey C."/>
            <person name="LaButti K."/>
            <person name="Lindquist E.A."/>
            <person name="Lipzen A."/>
            <person name="Lundell T."/>
            <person name="Morin E."/>
            <person name="Murat C."/>
            <person name="Sun H."/>
            <person name="Tunlid A."/>
            <person name="Henrissat B."/>
            <person name="Grigoriev I.V."/>
            <person name="Hibbett D.S."/>
            <person name="Martin F."/>
            <person name="Nordberg H.P."/>
            <person name="Cantor M.N."/>
            <person name="Hua S.X."/>
        </authorList>
    </citation>
    <scope>NUCLEOTIDE SEQUENCE [LARGE SCALE GENOMIC DNA]</scope>
    <source>
        <strain evidence="1 2">UH-Slu-Lm8-n1</strain>
    </source>
</reference>
<name>A0A0D0A6U3_9AGAM</name>
<protein>
    <submittedName>
        <fullName evidence="1">Uncharacterized protein</fullName>
    </submittedName>
</protein>
<reference evidence="2" key="2">
    <citation type="submission" date="2015-01" db="EMBL/GenBank/DDBJ databases">
        <title>Evolutionary Origins and Diversification of the Mycorrhizal Mutualists.</title>
        <authorList>
            <consortium name="DOE Joint Genome Institute"/>
            <consortium name="Mycorrhizal Genomics Consortium"/>
            <person name="Kohler A."/>
            <person name="Kuo A."/>
            <person name="Nagy L.G."/>
            <person name="Floudas D."/>
            <person name="Copeland A."/>
            <person name="Barry K.W."/>
            <person name="Cichocki N."/>
            <person name="Veneault-Fourrey C."/>
            <person name="LaButti K."/>
            <person name="Lindquist E.A."/>
            <person name="Lipzen A."/>
            <person name="Lundell T."/>
            <person name="Morin E."/>
            <person name="Murat C."/>
            <person name="Riley R."/>
            <person name="Ohm R."/>
            <person name="Sun H."/>
            <person name="Tunlid A."/>
            <person name="Henrissat B."/>
            <person name="Grigoriev I.V."/>
            <person name="Hibbett D.S."/>
            <person name="Martin F."/>
        </authorList>
    </citation>
    <scope>NUCLEOTIDE SEQUENCE [LARGE SCALE GENOMIC DNA]</scope>
    <source>
        <strain evidence="2">UH-Slu-Lm8-n1</strain>
    </source>
</reference>
<keyword evidence="2" id="KW-1185">Reference proteome</keyword>
<evidence type="ECO:0000313" key="2">
    <source>
        <dbReference type="Proteomes" id="UP000054485"/>
    </source>
</evidence>
<dbReference type="AlphaFoldDB" id="A0A0D0A6U3"/>
<dbReference type="HOGENOM" id="CLU_2623650_0_0_1"/>
<proteinExistence type="predicted"/>
<dbReference type="Proteomes" id="UP000054485">
    <property type="component" value="Unassembled WGS sequence"/>
</dbReference>
<dbReference type="EMBL" id="KN835460">
    <property type="protein sequence ID" value="KIK37321.1"/>
    <property type="molecule type" value="Genomic_DNA"/>
</dbReference>
<sequence>MTLGRRWQVLSYALLSCEMVSMEPTISAVVLQLGRQVHKHQQTVALDRPTAPIEGALFLDIESPYIDRIDFSQQSRCA</sequence>
<dbReference type="PROSITE" id="PS51257">
    <property type="entry name" value="PROKAR_LIPOPROTEIN"/>
    <property type="match status" value="1"/>
</dbReference>